<keyword evidence="3" id="KW-1185">Reference proteome</keyword>
<gene>
    <name evidence="2" type="ORF">QG404_09075</name>
</gene>
<name>A0ABY8NZ73_9GAMM</name>
<accession>A0ABY8NZ73</accession>
<evidence type="ECO:0000313" key="2">
    <source>
        <dbReference type="EMBL" id="WGO82538.1"/>
    </source>
</evidence>
<dbReference type="Pfam" id="PF10709">
    <property type="entry name" value="DUF2511"/>
    <property type="match status" value="1"/>
</dbReference>
<protein>
    <submittedName>
        <fullName evidence="2">YebY family protein</fullName>
    </submittedName>
</protein>
<organism evidence="2 3">
    <name type="scientific">Arsenophonus apicola</name>
    <dbReference type="NCBI Taxonomy" id="2879119"/>
    <lineage>
        <taxon>Bacteria</taxon>
        <taxon>Pseudomonadati</taxon>
        <taxon>Pseudomonadota</taxon>
        <taxon>Gammaproteobacteria</taxon>
        <taxon>Enterobacterales</taxon>
        <taxon>Morganellaceae</taxon>
        <taxon>Arsenophonus</taxon>
    </lineage>
</organism>
<feature type="signal peptide" evidence="1">
    <location>
        <begin position="1"/>
        <end position="21"/>
    </location>
</feature>
<proteinExistence type="predicted"/>
<reference evidence="2 3" key="1">
    <citation type="submission" date="2023-04" db="EMBL/GenBank/DDBJ databases">
        <title>Genome dynamics across the evolutionary transition to endosymbiosis.</title>
        <authorList>
            <person name="Siozios S."/>
            <person name="Nadal-Jimenez P."/>
            <person name="Azagi T."/>
            <person name="Sprong H."/>
            <person name="Frost C.L."/>
            <person name="Parratt S.R."/>
            <person name="Taylor G."/>
            <person name="Brettell L."/>
            <person name="Lew K.C."/>
            <person name="Croft L."/>
            <person name="King K.C."/>
            <person name="Brockhurst M.A."/>
            <person name="Hypsa V."/>
            <person name="Novakova E."/>
            <person name="Darby A.C."/>
            <person name="Hurst G.D.D."/>
        </authorList>
    </citation>
    <scope>NUCLEOTIDE SEQUENCE [LARGE SCALE GENOMIC DNA]</scope>
    <source>
        <strain evidence="3">aApi_AU</strain>
    </source>
</reference>
<dbReference type="RefSeq" id="WP_280937252.1">
    <property type="nucleotide sequence ID" value="NZ_CP123759.1"/>
</dbReference>
<dbReference type="Proteomes" id="UP001231859">
    <property type="component" value="Chromosome"/>
</dbReference>
<dbReference type="EMBL" id="CP123759">
    <property type="protein sequence ID" value="WGO82538.1"/>
    <property type="molecule type" value="Genomic_DNA"/>
</dbReference>
<keyword evidence="1" id="KW-0732">Signal</keyword>
<dbReference type="InterPro" id="IPR019648">
    <property type="entry name" value="YebY"/>
</dbReference>
<sequence>MVKFSRLILLLTITVSFPVISAPPIVTVSKKQFGDKWIFKREEVMLECRTNGALFVINPSTLMQYPLNNIAVEQMKKREIIASPLSAILLKPANLSQQKIDITPILETAQNLCKTN</sequence>
<evidence type="ECO:0000313" key="3">
    <source>
        <dbReference type="Proteomes" id="UP001231859"/>
    </source>
</evidence>
<evidence type="ECO:0000256" key="1">
    <source>
        <dbReference type="SAM" id="SignalP"/>
    </source>
</evidence>
<feature type="chain" id="PRO_5047549292" evidence="1">
    <location>
        <begin position="22"/>
        <end position="116"/>
    </location>
</feature>